<proteinExistence type="predicted"/>
<protein>
    <submittedName>
        <fullName evidence="2">Uncharacterized protein</fullName>
    </submittedName>
</protein>
<organism evidence="2 3">
    <name type="scientific">Candidatus Methanobinarius endosymbioticus</name>
    <dbReference type="NCBI Taxonomy" id="2006182"/>
    <lineage>
        <taxon>Archaea</taxon>
        <taxon>Methanobacteriati</taxon>
        <taxon>Methanobacteriota</taxon>
        <taxon>Methanomada group</taxon>
        <taxon>Methanobacteria</taxon>
        <taxon>Methanobacteriales</taxon>
        <taxon>Methanobacteriaceae</taxon>
        <taxon>Candidatus Methanobinarius</taxon>
    </lineage>
</organism>
<reference evidence="2 3" key="1">
    <citation type="submission" date="2018-06" db="EMBL/GenBank/DDBJ databases">
        <title>Genomic insight into two independent archaeal endosymbiosis events.</title>
        <authorList>
            <person name="Lind A.E."/>
            <person name="Lewis W.H."/>
            <person name="Spang A."/>
            <person name="Guy L."/>
            <person name="Embley M.T."/>
            <person name="Ettema T.J.G."/>
        </authorList>
    </citation>
    <scope>NUCLEOTIDE SEQUENCE [LARGE SCALE GENOMIC DNA]</scope>
    <source>
        <strain evidence="2">NOE</strain>
    </source>
</reference>
<sequence length="146" mass="16596">MVLLLIVKVWCHFYKETGRKYLAIVILRDDNNVLASVCRVNLFVDGKSFTYVITNEYVKPVFDLFGLAPGEHVITARNSDIGKNYLPDEKNMTVKIKGEHSTNQKYLAKNESNKGFAAMKETEMPILAIISILLTNLGIIIRKNFK</sequence>
<keyword evidence="3" id="KW-1185">Reference proteome</keyword>
<dbReference type="EMBL" id="NIZT01000005">
    <property type="protein sequence ID" value="RBQ24362.1"/>
    <property type="molecule type" value="Genomic_DNA"/>
</dbReference>
<name>A0A366MFX6_9EURY</name>
<gene>
    <name evidence="2" type="ORF">ALNOE001_02900</name>
</gene>
<evidence type="ECO:0000313" key="3">
    <source>
        <dbReference type="Proteomes" id="UP000253099"/>
    </source>
</evidence>
<accession>A0A366MFX6</accession>
<keyword evidence="1" id="KW-0472">Membrane</keyword>
<dbReference type="AlphaFoldDB" id="A0A366MFX6"/>
<keyword evidence="1" id="KW-1133">Transmembrane helix</keyword>
<feature type="transmembrane region" description="Helical" evidence="1">
    <location>
        <begin position="124"/>
        <end position="141"/>
    </location>
</feature>
<comment type="caution">
    <text evidence="2">The sequence shown here is derived from an EMBL/GenBank/DDBJ whole genome shotgun (WGS) entry which is preliminary data.</text>
</comment>
<evidence type="ECO:0000256" key="1">
    <source>
        <dbReference type="SAM" id="Phobius"/>
    </source>
</evidence>
<dbReference type="Proteomes" id="UP000253099">
    <property type="component" value="Unassembled WGS sequence"/>
</dbReference>
<evidence type="ECO:0000313" key="2">
    <source>
        <dbReference type="EMBL" id="RBQ24362.1"/>
    </source>
</evidence>
<keyword evidence="1" id="KW-0812">Transmembrane</keyword>